<dbReference type="GeneID" id="63822331"/>
<evidence type="ECO:0000259" key="1">
    <source>
        <dbReference type="PROSITE" id="PS50097"/>
    </source>
</evidence>
<organism evidence="2 3">
    <name type="scientific">Laetiporus sulphureus 93-53</name>
    <dbReference type="NCBI Taxonomy" id="1314785"/>
    <lineage>
        <taxon>Eukaryota</taxon>
        <taxon>Fungi</taxon>
        <taxon>Dikarya</taxon>
        <taxon>Basidiomycota</taxon>
        <taxon>Agaricomycotina</taxon>
        <taxon>Agaricomycetes</taxon>
        <taxon>Polyporales</taxon>
        <taxon>Laetiporus</taxon>
    </lineage>
</organism>
<keyword evidence="3" id="KW-1185">Reference proteome</keyword>
<feature type="domain" description="BTB" evidence="1">
    <location>
        <begin position="24"/>
        <end position="89"/>
    </location>
</feature>
<dbReference type="Proteomes" id="UP000076871">
    <property type="component" value="Unassembled WGS sequence"/>
</dbReference>
<dbReference type="STRING" id="1314785.A0A165AY48"/>
<evidence type="ECO:0000313" key="3">
    <source>
        <dbReference type="Proteomes" id="UP000076871"/>
    </source>
</evidence>
<dbReference type="InParanoid" id="A0A165AY48"/>
<dbReference type="EMBL" id="KV427708">
    <property type="protein sequence ID" value="KZS99877.1"/>
    <property type="molecule type" value="Genomic_DNA"/>
</dbReference>
<dbReference type="InterPro" id="IPR011333">
    <property type="entry name" value="SKP1/BTB/POZ_sf"/>
</dbReference>
<dbReference type="InterPro" id="IPR000210">
    <property type="entry name" value="BTB/POZ_dom"/>
</dbReference>
<reference evidence="2 3" key="1">
    <citation type="journal article" date="2016" name="Mol. Biol. Evol.">
        <title>Comparative Genomics of Early-Diverging Mushroom-Forming Fungi Provides Insights into the Origins of Lignocellulose Decay Capabilities.</title>
        <authorList>
            <person name="Nagy L.G."/>
            <person name="Riley R."/>
            <person name="Tritt A."/>
            <person name="Adam C."/>
            <person name="Daum C."/>
            <person name="Floudas D."/>
            <person name="Sun H."/>
            <person name="Yadav J.S."/>
            <person name="Pangilinan J."/>
            <person name="Larsson K.H."/>
            <person name="Matsuura K."/>
            <person name="Barry K."/>
            <person name="Labutti K."/>
            <person name="Kuo R."/>
            <person name="Ohm R.A."/>
            <person name="Bhattacharya S.S."/>
            <person name="Shirouzu T."/>
            <person name="Yoshinaga Y."/>
            <person name="Martin F.M."/>
            <person name="Grigoriev I.V."/>
            <person name="Hibbett D.S."/>
        </authorList>
    </citation>
    <scope>NUCLEOTIDE SEQUENCE [LARGE SCALE GENOMIC DNA]</scope>
    <source>
        <strain evidence="2 3">93-53</strain>
    </source>
</reference>
<sequence length="362" mass="40648">MVSAQHASWKLEELTRSDFWFSDGNIVLVAHHAAFKVHRGQLERHSDMFKDLFSIPQPQHQDTIDGCPWVELHDSPSDVLHLLGALYDGLYFTNCAARNFAALAGVLRLSTKYLIEHLRLRCLARLHAEWPSTLLDWDVRERQATDAAGRYTPRDHFTHPILVIRLARELDLDELLPSAMYDLSRYGPRKIVSGTIVHPPALPSSAPHHNSPDVDGDGSERICLARDDLHTIFLGREAGQRYLASFIDKELSNRQVSANCAHKSQDNARACRESFYFIMLNLLRSVGGIACGRDADPLFTFMQAVAMLSRTDFSDGVKQCGLKLCASCKTDFGQSVAKAREDVWSLIPQWFGLTTSPHPADL</sequence>
<protein>
    <recommendedName>
        <fullName evidence="1">BTB domain-containing protein</fullName>
    </recommendedName>
</protein>
<dbReference type="Pfam" id="PF00651">
    <property type="entry name" value="BTB"/>
    <property type="match status" value="1"/>
</dbReference>
<name>A0A165AY48_9APHY</name>
<proteinExistence type="predicted"/>
<gene>
    <name evidence="2" type="ORF">LAESUDRAFT_667425</name>
</gene>
<evidence type="ECO:0000313" key="2">
    <source>
        <dbReference type="EMBL" id="KZS99877.1"/>
    </source>
</evidence>
<dbReference type="SUPFAM" id="SSF54695">
    <property type="entry name" value="POZ domain"/>
    <property type="match status" value="1"/>
</dbReference>
<dbReference type="AlphaFoldDB" id="A0A165AY48"/>
<accession>A0A165AY48</accession>
<dbReference type="Gene3D" id="3.30.710.10">
    <property type="entry name" value="Potassium Channel Kv1.1, Chain A"/>
    <property type="match status" value="1"/>
</dbReference>
<dbReference type="OrthoDB" id="3220652at2759"/>
<dbReference type="RefSeq" id="XP_040757618.1">
    <property type="nucleotide sequence ID" value="XM_040905301.1"/>
</dbReference>
<dbReference type="PROSITE" id="PS50097">
    <property type="entry name" value="BTB"/>
    <property type="match status" value="1"/>
</dbReference>